<evidence type="ECO:0000313" key="2">
    <source>
        <dbReference type="EMBL" id="MBD8051326.1"/>
    </source>
</evidence>
<protein>
    <submittedName>
        <fullName evidence="2">Phage tail protein</fullName>
    </submittedName>
</protein>
<sequence>MTSTAISAQGSVLSLGTGSGTAKTITGVTLGNPTILTCTGHGFGLGDVVTIAGVGGTTTVNGTWVVTNRTTNTFAINLDTTGGAAYTTGGTATPVSWTPIANVRTFTGFDGSANIIDVTNLSSSAEEIRPGIPRFGQLSFEIDWDHGDAGQLALLARQLSQVQTAFKLVLPDTHTATWNGYVMKVPSQGGVDQVVRGTVDVRITGPVSWS</sequence>
<evidence type="ECO:0000259" key="1">
    <source>
        <dbReference type="Pfam" id="PF16190"/>
    </source>
</evidence>
<keyword evidence="3" id="KW-1185">Reference proteome</keyword>
<gene>
    <name evidence="2" type="ORF">IC609_12285</name>
</gene>
<organism evidence="2 3">
    <name type="scientific">Limnohabitans radicicola</name>
    <dbReference type="NCBI Taxonomy" id="2771427"/>
    <lineage>
        <taxon>Bacteria</taxon>
        <taxon>Pseudomonadati</taxon>
        <taxon>Pseudomonadota</taxon>
        <taxon>Betaproteobacteria</taxon>
        <taxon>Burkholderiales</taxon>
        <taxon>Comamonadaceae</taxon>
        <taxon>Limnohabitans</taxon>
    </lineage>
</organism>
<accession>A0A927FIF7</accession>
<proteinExistence type="predicted"/>
<name>A0A927FIF7_9BURK</name>
<dbReference type="Proteomes" id="UP000647424">
    <property type="component" value="Unassembled WGS sequence"/>
</dbReference>
<dbReference type="AlphaFoldDB" id="A0A927FIF7"/>
<reference evidence="2" key="1">
    <citation type="submission" date="2020-09" db="EMBL/GenBank/DDBJ databases">
        <title>Genome seq and assembly of Limnohabitants sp.</title>
        <authorList>
            <person name="Chhetri G."/>
        </authorList>
    </citation>
    <scope>NUCLEOTIDE SEQUENCE</scope>
    <source>
        <strain evidence="2">JUR4</strain>
    </source>
</reference>
<comment type="caution">
    <text evidence="2">The sequence shown here is derived from an EMBL/GenBank/DDBJ whole genome shotgun (WGS) entry which is preliminary data.</text>
</comment>
<dbReference type="EMBL" id="JACYFT010000002">
    <property type="protein sequence ID" value="MBD8051326.1"/>
    <property type="molecule type" value="Genomic_DNA"/>
</dbReference>
<dbReference type="RefSeq" id="WP_191819760.1">
    <property type="nucleotide sequence ID" value="NZ_JACYFT010000002.1"/>
</dbReference>
<dbReference type="Pfam" id="PF16190">
    <property type="entry name" value="E1_FCCH"/>
    <property type="match status" value="1"/>
</dbReference>
<dbReference type="Gene3D" id="4.10.410.40">
    <property type="match status" value="1"/>
</dbReference>
<dbReference type="InterPro" id="IPR032418">
    <property type="entry name" value="E1_FCCH"/>
</dbReference>
<feature type="domain" description="Ubiquitin-activating enzyme E1 FCCH" evidence="1">
    <location>
        <begin position="34"/>
        <end position="95"/>
    </location>
</feature>
<evidence type="ECO:0000313" key="3">
    <source>
        <dbReference type="Proteomes" id="UP000647424"/>
    </source>
</evidence>